<feature type="domain" description="Ketoreductase" evidence="3">
    <location>
        <begin position="8"/>
        <end position="185"/>
    </location>
</feature>
<dbReference type="Pfam" id="PF13561">
    <property type="entry name" value="adh_short_C2"/>
    <property type="match status" value="1"/>
</dbReference>
<organism evidence="4 5">
    <name type="scientific">Marinobacterium aestuariivivens</name>
    <dbReference type="NCBI Taxonomy" id="1698799"/>
    <lineage>
        <taxon>Bacteria</taxon>
        <taxon>Pseudomonadati</taxon>
        <taxon>Pseudomonadota</taxon>
        <taxon>Gammaproteobacteria</taxon>
        <taxon>Oceanospirillales</taxon>
        <taxon>Oceanospirillaceae</taxon>
        <taxon>Marinobacterium</taxon>
    </lineage>
</organism>
<accession>A0ABW1ZVP6</accession>
<dbReference type="RefSeq" id="WP_379907834.1">
    <property type="nucleotide sequence ID" value="NZ_JBHSWE010000001.1"/>
</dbReference>
<sequence>MSRQLEGKLALVTGGSRGIGLAIVRAFAAEGARVVFSYRSGARESSEAVAALRAEGGDVHAFQADVANEVEVLALFREVDRLGELDILVNNAGVIQEKPLLETSAADFDWVMGVNVRGQFLCGREALRRMAGRGGRLINMTSDLSYSGREDFSPYCASKAAVNALTRSWAREFAPQVLVNGIAPGPIDTDMLDVEHMTPEWRRKEEALTVLKRIGRPEEVASLAVFLAGPGSSYLTGQIVGPNGGSVMP</sequence>
<dbReference type="Proteomes" id="UP001596422">
    <property type="component" value="Unassembled WGS sequence"/>
</dbReference>
<dbReference type="GO" id="GO:0016491">
    <property type="term" value="F:oxidoreductase activity"/>
    <property type="evidence" value="ECO:0007669"/>
    <property type="project" value="UniProtKB-KW"/>
</dbReference>
<dbReference type="PANTHER" id="PTHR43639">
    <property type="entry name" value="OXIDOREDUCTASE, SHORT-CHAIN DEHYDROGENASE/REDUCTASE FAMILY (AFU_ORTHOLOGUE AFUA_5G02870)"/>
    <property type="match status" value="1"/>
</dbReference>
<comment type="similarity">
    <text evidence="1">Belongs to the short-chain dehydrogenases/reductases (SDR) family.</text>
</comment>
<dbReference type="InterPro" id="IPR002347">
    <property type="entry name" value="SDR_fam"/>
</dbReference>
<evidence type="ECO:0000259" key="3">
    <source>
        <dbReference type="SMART" id="SM00822"/>
    </source>
</evidence>
<proteinExistence type="inferred from homology"/>
<protein>
    <submittedName>
        <fullName evidence="4">SDR family NAD(P)-dependent oxidoreductase</fullName>
        <ecNumber evidence="4">1.1.1.-</ecNumber>
    </submittedName>
</protein>
<keyword evidence="2 4" id="KW-0560">Oxidoreductase</keyword>
<evidence type="ECO:0000256" key="2">
    <source>
        <dbReference type="ARBA" id="ARBA00023002"/>
    </source>
</evidence>
<dbReference type="SMART" id="SM00822">
    <property type="entry name" value="PKS_KR"/>
    <property type="match status" value="1"/>
</dbReference>
<dbReference type="EMBL" id="JBHSWE010000001">
    <property type="protein sequence ID" value="MFC6669261.1"/>
    <property type="molecule type" value="Genomic_DNA"/>
</dbReference>
<keyword evidence="5" id="KW-1185">Reference proteome</keyword>
<dbReference type="Gene3D" id="3.40.50.720">
    <property type="entry name" value="NAD(P)-binding Rossmann-like Domain"/>
    <property type="match status" value="1"/>
</dbReference>
<evidence type="ECO:0000313" key="5">
    <source>
        <dbReference type="Proteomes" id="UP001596422"/>
    </source>
</evidence>
<dbReference type="PRINTS" id="PR00081">
    <property type="entry name" value="GDHRDH"/>
</dbReference>
<reference evidence="5" key="1">
    <citation type="journal article" date="2019" name="Int. J. Syst. Evol. Microbiol.">
        <title>The Global Catalogue of Microorganisms (GCM) 10K type strain sequencing project: providing services to taxonomists for standard genome sequencing and annotation.</title>
        <authorList>
            <consortium name="The Broad Institute Genomics Platform"/>
            <consortium name="The Broad Institute Genome Sequencing Center for Infectious Disease"/>
            <person name="Wu L."/>
            <person name="Ma J."/>
        </authorList>
    </citation>
    <scope>NUCLEOTIDE SEQUENCE [LARGE SCALE GENOMIC DNA]</scope>
    <source>
        <strain evidence="5">NBRC 111756</strain>
    </source>
</reference>
<dbReference type="InterPro" id="IPR036291">
    <property type="entry name" value="NAD(P)-bd_dom_sf"/>
</dbReference>
<dbReference type="SUPFAM" id="SSF51735">
    <property type="entry name" value="NAD(P)-binding Rossmann-fold domains"/>
    <property type="match status" value="1"/>
</dbReference>
<dbReference type="EC" id="1.1.1.-" evidence="4"/>
<name>A0ABW1ZVP6_9GAMM</name>
<dbReference type="CDD" id="cd05233">
    <property type="entry name" value="SDR_c"/>
    <property type="match status" value="1"/>
</dbReference>
<dbReference type="InterPro" id="IPR057326">
    <property type="entry name" value="KR_dom"/>
</dbReference>
<dbReference type="PANTHER" id="PTHR43639:SF1">
    <property type="entry name" value="SHORT-CHAIN DEHYDROGENASE_REDUCTASE FAMILY PROTEIN"/>
    <property type="match status" value="1"/>
</dbReference>
<dbReference type="PRINTS" id="PR00080">
    <property type="entry name" value="SDRFAMILY"/>
</dbReference>
<evidence type="ECO:0000256" key="1">
    <source>
        <dbReference type="ARBA" id="ARBA00006484"/>
    </source>
</evidence>
<dbReference type="PROSITE" id="PS00061">
    <property type="entry name" value="ADH_SHORT"/>
    <property type="match status" value="1"/>
</dbReference>
<comment type="caution">
    <text evidence="4">The sequence shown here is derived from an EMBL/GenBank/DDBJ whole genome shotgun (WGS) entry which is preliminary data.</text>
</comment>
<dbReference type="InterPro" id="IPR020904">
    <property type="entry name" value="Sc_DH/Rdtase_CS"/>
</dbReference>
<gene>
    <name evidence="4" type="ORF">ACFQDL_03470</name>
</gene>
<evidence type="ECO:0000313" key="4">
    <source>
        <dbReference type="EMBL" id="MFC6669261.1"/>
    </source>
</evidence>